<accession>A0ABD1HBK8</accession>
<organism evidence="2 3">
    <name type="scientific">Salvia divinorum</name>
    <name type="common">Maria pastora</name>
    <name type="synonym">Diviner's sage</name>
    <dbReference type="NCBI Taxonomy" id="28513"/>
    <lineage>
        <taxon>Eukaryota</taxon>
        <taxon>Viridiplantae</taxon>
        <taxon>Streptophyta</taxon>
        <taxon>Embryophyta</taxon>
        <taxon>Tracheophyta</taxon>
        <taxon>Spermatophyta</taxon>
        <taxon>Magnoliopsida</taxon>
        <taxon>eudicotyledons</taxon>
        <taxon>Gunneridae</taxon>
        <taxon>Pentapetalae</taxon>
        <taxon>asterids</taxon>
        <taxon>lamiids</taxon>
        <taxon>Lamiales</taxon>
        <taxon>Lamiaceae</taxon>
        <taxon>Nepetoideae</taxon>
        <taxon>Mentheae</taxon>
        <taxon>Salviinae</taxon>
        <taxon>Salvia</taxon>
        <taxon>Salvia subgen. Calosphace</taxon>
    </lineage>
</organism>
<evidence type="ECO:0000313" key="3">
    <source>
        <dbReference type="Proteomes" id="UP001567538"/>
    </source>
</evidence>
<sequence length="149" mass="15146">MEAAGETKSITIDSIMPPRLEDAGLEDCALPPDSIREAFLKAASAVRSIVSASDDEGGCVEGPWEESSDEGCVVEKGGGSTEAAGDRVVVVGDAEPQVDAVVGPGVPDGGGKACVDGLQGLEIGEKKDDVADEEEKGDDEPTLVEGFAL</sequence>
<gene>
    <name evidence="2" type="ORF">AAHA92_14445</name>
</gene>
<dbReference type="PANTHER" id="PTHR36713:SF1">
    <property type="entry name" value="OS09G0344700 PROTEIN"/>
    <property type="match status" value="1"/>
</dbReference>
<comment type="caution">
    <text evidence="2">The sequence shown here is derived from an EMBL/GenBank/DDBJ whole genome shotgun (WGS) entry which is preliminary data.</text>
</comment>
<feature type="compositionally biased region" description="Acidic residues" evidence="1">
    <location>
        <begin position="130"/>
        <end position="142"/>
    </location>
</feature>
<keyword evidence="3" id="KW-1185">Reference proteome</keyword>
<protein>
    <submittedName>
        <fullName evidence="2">Uncharacterized protein</fullName>
    </submittedName>
</protein>
<dbReference type="PANTHER" id="PTHR36713">
    <property type="entry name" value="OS09G0344700 PROTEIN"/>
    <property type="match status" value="1"/>
</dbReference>
<evidence type="ECO:0000256" key="1">
    <source>
        <dbReference type="SAM" id="MobiDB-lite"/>
    </source>
</evidence>
<feature type="compositionally biased region" description="Acidic residues" evidence="1">
    <location>
        <begin position="53"/>
        <end position="69"/>
    </location>
</feature>
<evidence type="ECO:0000313" key="2">
    <source>
        <dbReference type="EMBL" id="KAL1553819.1"/>
    </source>
</evidence>
<dbReference type="Proteomes" id="UP001567538">
    <property type="component" value="Unassembled WGS sequence"/>
</dbReference>
<reference evidence="2 3" key="1">
    <citation type="submission" date="2024-06" db="EMBL/GenBank/DDBJ databases">
        <title>A chromosome level genome sequence of Diviner's sage (Salvia divinorum).</title>
        <authorList>
            <person name="Ford S.A."/>
            <person name="Ro D.-K."/>
            <person name="Ness R.W."/>
            <person name="Phillips M.A."/>
        </authorList>
    </citation>
    <scope>NUCLEOTIDE SEQUENCE [LARGE SCALE GENOMIC DNA]</scope>
    <source>
        <strain evidence="2">SAF-2024a</strain>
        <tissue evidence="2">Leaf</tissue>
    </source>
</reference>
<dbReference type="AlphaFoldDB" id="A0ABD1HBK8"/>
<proteinExistence type="predicted"/>
<feature type="region of interest" description="Disordered" evidence="1">
    <location>
        <begin position="52"/>
        <end position="80"/>
    </location>
</feature>
<feature type="region of interest" description="Disordered" evidence="1">
    <location>
        <begin position="125"/>
        <end position="149"/>
    </location>
</feature>
<dbReference type="EMBL" id="JBEAFC010000006">
    <property type="protein sequence ID" value="KAL1553819.1"/>
    <property type="molecule type" value="Genomic_DNA"/>
</dbReference>
<name>A0ABD1HBK8_SALDI</name>